<name>A0A073ICI1_9SPIT</name>
<protein>
    <submittedName>
        <fullName evidence="1">Uncharacterized protein</fullName>
    </submittedName>
</protein>
<accession>A0A073ICI1</accession>
<evidence type="ECO:0000313" key="2">
    <source>
        <dbReference type="Proteomes" id="UP000053232"/>
    </source>
</evidence>
<dbReference type="Proteomes" id="UP000053232">
    <property type="component" value="Unassembled WGS sequence"/>
</dbReference>
<organism evidence="1 2">
    <name type="scientific">Oxytricha trifallax</name>
    <dbReference type="NCBI Taxonomy" id="1172189"/>
    <lineage>
        <taxon>Eukaryota</taxon>
        <taxon>Sar</taxon>
        <taxon>Alveolata</taxon>
        <taxon>Ciliophora</taxon>
        <taxon>Intramacronucleata</taxon>
        <taxon>Spirotrichea</taxon>
        <taxon>Stichotrichia</taxon>
        <taxon>Sporadotrichida</taxon>
        <taxon>Oxytrichidae</taxon>
        <taxon>Oxytrichinae</taxon>
        <taxon>Oxytricha</taxon>
    </lineage>
</organism>
<evidence type="ECO:0000313" key="1">
    <source>
        <dbReference type="EMBL" id="KEJ83102.1"/>
    </source>
</evidence>
<keyword evidence="2" id="KW-1185">Reference proteome</keyword>
<sequence length="88" mass="10668">MFNNDVKNCKKLPRIRREIQLNDPISQRGLRLQLIDMLQIQNVIDEVEQQEQRNIINDDRIKKNEQIDEGYKNHIKKVEVQKWAKQML</sequence>
<proteinExistence type="predicted"/>
<dbReference type="EMBL" id="ARYC01000423">
    <property type="protein sequence ID" value="KEJ83102.1"/>
    <property type="molecule type" value="Genomic_DNA"/>
</dbReference>
<gene>
    <name evidence="1" type="ORF">OXYTRIMIC_731</name>
</gene>
<comment type="caution">
    <text evidence="1">The sequence shown here is derived from an EMBL/GenBank/DDBJ whole genome shotgun (WGS) entry which is preliminary data.</text>
</comment>
<dbReference type="AlphaFoldDB" id="A0A073ICI1"/>
<reference evidence="2" key="1">
    <citation type="journal article" date="2014" name="Cell">
        <title>The Architecture of a Scrambled Genome Reveals Massive Levels of Genomic Rearrangement during Development.</title>
        <authorList>
            <person name="Chen X."/>
            <person name="Bracht J.R."/>
            <person name="Goldman A.D."/>
            <person name="Dolzhenko E."/>
            <person name="Clay D.M."/>
            <person name="Swart E.C."/>
            <person name="Perlman D.H."/>
            <person name="Doak T.G."/>
            <person name="Stuart A."/>
            <person name="Amemiya C.T."/>
            <person name="Sebra R.P."/>
            <person name="Landweber L.F."/>
        </authorList>
    </citation>
    <scope>NUCLEOTIDE SEQUENCE [LARGE SCALE GENOMIC DNA]</scope>
    <source>
        <strain evidence="2">JRB310</strain>
    </source>
</reference>